<sequence>VGTRDELEDVHYGGHRAFDYTTATNTRRQNDHTIETTTVDHLIAHSSPEPIAQNSLAATPRLTWSTSCILETYRSFLHDLYFFYKIKASVYCLALAPTLVKRPIRSENRSRVVRLNIVKKPDMSVAEVEAASHQSREPSVRAPKLHELNSNARLHFHHGEDETIRGRAESSSQSQTRLGCDDKDDSRVPHPPPLVCSDSWVLTGGRGLSLPDSRSGWGEN</sequence>
<comment type="caution">
    <text evidence="1">The sequence shown here is derived from an EMBL/GenBank/DDBJ whole genome shotgun (WGS) entry which is preliminary data.</text>
</comment>
<protein>
    <submittedName>
        <fullName evidence="1">12581_t:CDS:1</fullName>
    </submittedName>
</protein>
<organism evidence="1 2">
    <name type="scientific">Acaulospora colombiana</name>
    <dbReference type="NCBI Taxonomy" id="27376"/>
    <lineage>
        <taxon>Eukaryota</taxon>
        <taxon>Fungi</taxon>
        <taxon>Fungi incertae sedis</taxon>
        <taxon>Mucoromycota</taxon>
        <taxon>Glomeromycotina</taxon>
        <taxon>Glomeromycetes</taxon>
        <taxon>Diversisporales</taxon>
        <taxon>Acaulosporaceae</taxon>
        <taxon>Acaulospora</taxon>
    </lineage>
</organism>
<evidence type="ECO:0000313" key="2">
    <source>
        <dbReference type="Proteomes" id="UP000789525"/>
    </source>
</evidence>
<name>A0ACA9P1E6_9GLOM</name>
<dbReference type="EMBL" id="CAJVPT010028161">
    <property type="protein sequence ID" value="CAG8686395.1"/>
    <property type="molecule type" value="Genomic_DNA"/>
</dbReference>
<proteinExistence type="predicted"/>
<feature type="non-terminal residue" evidence="1">
    <location>
        <position position="1"/>
    </location>
</feature>
<evidence type="ECO:0000313" key="1">
    <source>
        <dbReference type="EMBL" id="CAG8686395.1"/>
    </source>
</evidence>
<gene>
    <name evidence="1" type="ORF">ACOLOM_LOCUS9582</name>
</gene>
<dbReference type="Proteomes" id="UP000789525">
    <property type="component" value="Unassembled WGS sequence"/>
</dbReference>
<keyword evidence="2" id="KW-1185">Reference proteome</keyword>
<accession>A0ACA9P1E6</accession>
<reference evidence="1" key="1">
    <citation type="submission" date="2021-06" db="EMBL/GenBank/DDBJ databases">
        <authorList>
            <person name="Kallberg Y."/>
            <person name="Tangrot J."/>
            <person name="Rosling A."/>
        </authorList>
    </citation>
    <scope>NUCLEOTIDE SEQUENCE</scope>
    <source>
        <strain evidence="1">CL356</strain>
    </source>
</reference>